<dbReference type="AlphaFoldDB" id="T2GFR2"/>
<dbReference type="GO" id="GO:0008821">
    <property type="term" value="F:crossover junction DNA endonuclease activity"/>
    <property type="evidence" value="ECO:0007669"/>
    <property type="project" value="UniProtKB-UniRule"/>
</dbReference>
<dbReference type="HAMAP" id="MF_00034">
    <property type="entry name" value="RuvC"/>
    <property type="match status" value="1"/>
</dbReference>
<dbReference type="GO" id="GO:0005737">
    <property type="term" value="C:cytoplasm"/>
    <property type="evidence" value="ECO:0007669"/>
    <property type="project" value="UniProtKB-SubCell"/>
</dbReference>
<dbReference type="STRING" id="1121448.DGI_3448"/>
<evidence type="ECO:0000313" key="16">
    <source>
        <dbReference type="Proteomes" id="UP000016587"/>
    </source>
</evidence>
<keyword evidence="5 13" id="KW-0255">Endonuclease</keyword>
<keyword evidence="10 13" id="KW-0233">DNA recombination</keyword>
<feature type="binding site" evidence="13">
    <location>
        <position position="11"/>
    </location>
    <ligand>
        <name>Mg(2+)</name>
        <dbReference type="ChEBI" id="CHEBI:18420"/>
        <label>1</label>
    </ligand>
</feature>
<evidence type="ECO:0000256" key="2">
    <source>
        <dbReference type="ARBA" id="ARBA00022490"/>
    </source>
</evidence>
<dbReference type="InterPro" id="IPR036397">
    <property type="entry name" value="RNaseH_sf"/>
</dbReference>
<keyword evidence="3 13" id="KW-0540">Nuclease</keyword>
<evidence type="ECO:0000256" key="5">
    <source>
        <dbReference type="ARBA" id="ARBA00022759"/>
    </source>
</evidence>
<comment type="subcellular location">
    <subcellularLocation>
        <location evidence="13">Cytoplasm</location>
    </subcellularLocation>
</comment>
<evidence type="ECO:0000256" key="3">
    <source>
        <dbReference type="ARBA" id="ARBA00022722"/>
    </source>
</evidence>
<dbReference type="NCBIfam" id="TIGR00228">
    <property type="entry name" value="ruvC"/>
    <property type="match status" value="1"/>
</dbReference>
<evidence type="ECO:0000256" key="7">
    <source>
        <dbReference type="ARBA" id="ARBA00022801"/>
    </source>
</evidence>
<dbReference type="eggNOG" id="COG0817">
    <property type="taxonomic scope" value="Bacteria"/>
</dbReference>
<dbReference type="GO" id="GO:0000287">
    <property type="term" value="F:magnesium ion binding"/>
    <property type="evidence" value="ECO:0007669"/>
    <property type="project" value="UniProtKB-UniRule"/>
</dbReference>
<keyword evidence="7 13" id="KW-0378">Hydrolase</keyword>
<dbReference type="GO" id="GO:0006281">
    <property type="term" value="P:DNA repair"/>
    <property type="evidence" value="ECO:0007669"/>
    <property type="project" value="UniProtKB-UniRule"/>
</dbReference>
<evidence type="ECO:0000256" key="6">
    <source>
        <dbReference type="ARBA" id="ARBA00022763"/>
    </source>
</evidence>
<name>T2GFR2_MEGG1</name>
<dbReference type="OrthoDB" id="9805499at2"/>
<accession>T2GFR2</accession>
<dbReference type="Gene3D" id="3.30.420.10">
    <property type="entry name" value="Ribonuclease H-like superfamily/Ribonuclease H"/>
    <property type="match status" value="1"/>
</dbReference>
<evidence type="ECO:0000256" key="12">
    <source>
        <dbReference type="ARBA" id="ARBA00029354"/>
    </source>
</evidence>
<protein>
    <recommendedName>
        <fullName evidence="13 14">Crossover junction endodeoxyribonuclease RuvC</fullName>
        <ecNumber evidence="13 14">3.1.21.10</ecNumber>
    </recommendedName>
    <alternativeName>
        <fullName evidence="13">Holliday junction nuclease RuvC</fullName>
    </alternativeName>
    <alternativeName>
        <fullName evidence="13">Holliday junction resolvase RuvC</fullName>
    </alternativeName>
</protein>
<keyword evidence="9 13" id="KW-0238">DNA-binding</keyword>
<dbReference type="Pfam" id="PF02075">
    <property type="entry name" value="RuvC"/>
    <property type="match status" value="1"/>
</dbReference>
<dbReference type="EMBL" id="CP006585">
    <property type="protein sequence ID" value="AGW15128.1"/>
    <property type="molecule type" value="Genomic_DNA"/>
</dbReference>
<organism evidence="15 16">
    <name type="scientific">Megalodesulfovibrio gigas (strain ATCC 19364 / DSM 1382 / NCIMB 9332 / VKM B-1759)</name>
    <name type="common">Desulfovibrio gigas</name>
    <dbReference type="NCBI Taxonomy" id="1121448"/>
    <lineage>
        <taxon>Bacteria</taxon>
        <taxon>Pseudomonadati</taxon>
        <taxon>Thermodesulfobacteriota</taxon>
        <taxon>Desulfovibrionia</taxon>
        <taxon>Desulfovibrionales</taxon>
        <taxon>Desulfovibrionaceae</taxon>
        <taxon>Megalodesulfovibrio</taxon>
    </lineage>
</organism>
<dbReference type="GO" id="GO:0048476">
    <property type="term" value="C:Holliday junction resolvase complex"/>
    <property type="evidence" value="ECO:0007669"/>
    <property type="project" value="UniProtKB-UniRule"/>
</dbReference>
<keyword evidence="8 13" id="KW-0460">Magnesium</keyword>
<comment type="cofactor">
    <cofactor evidence="13">
        <name>Mg(2+)</name>
        <dbReference type="ChEBI" id="CHEBI:18420"/>
    </cofactor>
    <text evidence="13">Binds 2 Mg(2+) ion per subunit.</text>
</comment>
<keyword evidence="2 13" id="KW-0963">Cytoplasm</keyword>
<keyword evidence="6 13" id="KW-0227">DNA damage</keyword>
<evidence type="ECO:0000256" key="14">
    <source>
        <dbReference type="NCBIfam" id="TIGR00228"/>
    </source>
</evidence>
<dbReference type="FunFam" id="3.30.420.10:FF:000002">
    <property type="entry name" value="Crossover junction endodeoxyribonuclease RuvC"/>
    <property type="match status" value="1"/>
</dbReference>
<dbReference type="InterPro" id="IPR020563">
    <property type="entry name" value="X-over_junc_endoDNase_Mg_BS"/>
</dbReference>
<reference evidence="15 16" key="1">
    <citation type="journal article" date="2013" name="J. Bacteriol.">
        <title>Roles of HynAB and Ech, the only two hydrogenases found in the model sulfate reducer Desulfovibrio gigas.</title>
        <authorList>
            <person name="Morais-Silva F.O."/>
            <person name="Santos C.I."/>
            <person name="Rodrigues R."/>
            <person name="Pereira I.A."/>
            <person name="Rodrigues-Pousada C."/>
        </authorList>
    </citation>
    <scope>NUCLEOTIDE SEQUENCE [LARGE SCALE GENOMIC DNA]</scope>
    <source>
        <strain evidence="16">ATCC 19364 / DSM 1382 / NCIMB 9332 / VKM B-1759</strain>
    </source>
</reference>
<dbReference type="EC" id="3.1.21.10" evidence="13 14"/>
<dbReference type="PATRIC" id="fig|1121448.10.peg.3398"/>
<evidence type="ECO:0000256" key="9">
    <source>
        <dbReference type="ARBA" id="ARBA00023125"/>
    </source>
</evidence>
<feature type="binding site" evidence="13">
    <location>
        <position position="71"/>
    </location>
    <ligand>
        <name>Mg(2+)</name>
        <dbReference type="ChEBI" id="CHEBI:18420"/>
        <label>2</label>
    </ligand>
</feature>
<proteinExistence type="inferred from homology"/>
<feature type="active site" evidence="13">
    <location>
        <position position="144"/>
    </location>
</feature>
<evidence type="ECO:0000256" key="13">
    <source>
        <dbReference type="HAMAP-Rule" id="MF_00034"/>
    </source>
</evidence>
<comment type="similarity">
    <text evidence="1 13">Belongs to the RuvC family.</text>
</comment>
<dbReference type="PRINTS" id="PR00696">
    <property type="entry name" value="RSOLVASERUVC"/>
</dbReference>
<comment type="function">
    <text evidence="13">The RuvA-RuvB-RuvC complex processes Holliday junction (HJ) DNA during genetic recombination and DNA repair. Endonuclease that resolves HJ intermediates. Cleaves cruciform DNA by making single-stranded nicks across the HJ at symmetrical positions within the homologous arms, yielding a 5'-phosphate and a 3'-hydroxyl group; requires a central core of homology in the junction. The consensus cleavage sequence is 5'-(A/T)TT(C/G)-3'. Cleavage occurs on the 3'-side of the TT dinucleotide at the point of strand exchange. HJ branch migration catalyzed by RuvA-RuvB allows RuvC to scan DNA until it finds its consensus sequence, where it cleaves and resolves the cruciform DNA.</text>
</comment>
<keyword evidence="11 13" id="KW-0234">DNA repair</keyword>
<dbReference type="KEGG" id="dgg:DGI_3448"/>
<sequence>MTAAVRVLGIDPGSRVAGYAVVEERSGKACLVEAGTLRPDPSLPMAHRLARLYRGVADLIDRHAPHEAAMEEIFTAKNAASALVLGQARGAILAACGVLGLPVTGYEPSVVKKTLVGTGRADKEQVAFMVRRILAATEGAYAMDATDAMAVAVCHLNHRRFARLTATAETTAKRGRGRAMTP</sequence>
<reference evidence="16" key="2">
    <citation type="submission" date="2013-07" db="EMBL/GenBank/DDBJ databases">
        <authorList>
            <person name="Morais-Silva F.O."/>
            <person name="Rezende A.M."/>
            <person name="Pimentel C."/>
            <person name="Resende D.M."/>
            <person name="Santos C.I."/>
            <person name="Clemente C."/>
            <person name="de Oliveira L.M."/>
            <person name="da Silva S.M."/>
            <person name="Costa D.A."/>
            <person name="Varela-Raposo A."/>
            <person name="Horacio E.C.A."/>
            <person name="Matos M."/>
            <person name="Flores O."/>
            <person name="Ruiz J.C."/>
            <person name="Rodrigues-Pousada C."/>
        </authorList>
    </citation>
    <scope>NUCLEOTIDE SEQUENCE [LARGE SCALE GENOMIC DNA]</scope>
    <source>
        <strain evidence="16">ATCC 19364 / DSM 1382 / NCIMB 9332 / VKM B-1759</strain>
    </source>
</reference>
<dbReference type="GO" id="GO:0006310">
    <property type="term" value="P:DNA recombination"/>
    <property type="evidence" value="ECO:0007669"/>
    <property type="project" value="UniProtKB-UniRule"/>
</dbReference>
<evidence type="ECO:0000256" key="1">
    <source>
        <dbReference type="ARBA" id="ARBA00009518"/>
    </source>
</evidence>
<keyword evidence="16" id="KW-1185">Reference proteome</keyword>
<keyword evidence="4 13" id="KW-0479">Metal-binding</keyword>
<comment type="catalytic activity">
    <reaction evidence="12 13">
        <text>Endonucleolytic cleavage at a junction such as a reciprocal single-stranded crossover between two homologous DNA duplexes (Holliday junction).</text>
        <dbReference type="EC" id="3.1.21.10"/>
    </reaction>
</comment>
<dbReference type="PROSITE" id="PS01321">
    <property type="entry name" value="RUVC"/>
    <property type="match status" value="1"/>
</dbReference>
<evidence type="ECO:0000313" key="15">
    <source>
        <dbReference type="EMBL" id="AGW15128.1"/>
    </source>
</evidence>
<evidence type="ECO:0000256" key="11">
    <source>
        <dbReference type="ARBA" id="ARBA00023204"/>
    </source>
</evidence>
<dbReference type="InterPro" id="IPR002176">
    <property type="entry name" value="X-over_junc_endoDNase_RuvC"/>
</dbReference>
<dbReference type="CDD" id="cd16962">
    <property type="entry name" value="RuvC"/>
    <property type="match status" value="1"/>
</dbReference>
<evidence type="ECO:0000256" key="8">
    <source>
        <dbReference type="ARBA" id="ARBA00022842"/>
    </source>
</evidence>
<dbReference type="RefSeq" id="WP_021762251.1">
    <property type="nucleotide sequence ID" value="NC_022444.1"/>
</dbReference>
<feature type="binding site" evidence="13">
    <location>
        <position position="144"/>
    </location>
    <ligand>
        <name>Mg(2+)</name>
        <dbReference type="ChEBI" id="CHEBI:18420"/>
        <label>1</label>
    </ligand>
</feature>
<comment type="subunit">
    <text evidence="13">Homodimer which binds Holliday junction (HJ) DNA. The HJ becomes 2-fold symmetrical on binding to RuvC with unstacked arms; it has a different conformation from HJ DNA in complex with RuvA. In the full resolvosome a probable DNA-RuvA(4)-RuvB(12)-RuvC(2) complex forms which resolves the HJ.</text>
</comment>
<dbReference type="PANTHER" id="PTHR30194">
    <property type="entry name" value="CROSSOVER JUNCTION ENDODEOXYRIBONUCLEASE RUVC"/>
    <property type="match status" value="1"/>
</dbReference>
<dbReference type="GO" id="GO:0003677">
    <property type="term" value="F:DNA binding"/>
    <property type="evidence" value="ECO:0007669"/>
    <property type="project" value="UniProtKB-KW"/>
</dbReference>
<dbReference type="Proteomes" id="UP000016587">
    <property type="component" value="Chromosome"/>
</dbReference>
<dbReference type="HOGENOM" id="CLU_091257_3_1_7"/>
<evidence type="ECO:0000256" key="10">
    <source>
        <dbReference type="ARBA" id="ARBA00023172"/>
    </source>
</evidence>
<dbReference type="SUPFAM" id="SSF53098">
    <property type="entry name" value="Ribonuclease H-like"/>
    <property type="match status" value="1"/>
</dbReference>
<gene>
    <name evidence="13" type="primary">ruvC</name>
    <name evidence="15" type="ORF">DGI_3448</name>
</gene>
<evidence type="ECO:0000256" key="4">
    <source>
        <dbReference type="ARBA" id="ARBA00022723"/>
    </source>
</evidence>
<feature type="active site" evidence="13">
    <location>
        <position position="71"/>
    </location>
</feature>
<dbReference type="PANTHER" id="PTHR30194:SF3">
    <property type="entry name" value="CROSSOVER JUNCTION ENDODEOXYRIBONUCLEASE RUVC"/>
    <property type="match status" value="1"/>
</dbReference>
<feature type="active site" evidence="13">
    <location>
        <position position="11"/>
    </location>
</feature>
<dbReference type="InterPro" id="IPR012337">
    <property type="entry name" value="RNaseH-like_sf"/>
</dbReference>